<proteinExistence type="predicted"/>
<dbReference type="SMART" id="SM00409">
    <property type="entry name" value="IG"/>
    <property type="match status" value="1"/>
</dbReference>
<dbReference type="AlphaFoldDB" id="A0AA88NSN7"/>
<keyword evidence="3" id="KW-1133">Transmembrane helix</keyword>
<name>A0AA88NSN7_TACVA</name>
<organism evidence="6 7">
    <name type="scientific">Tachysurus vachellii</name>
    <name type="common">Darkbarbel catfish</name>
    <name type="synonym">Pelteobagrus vachellii</name>
    <dbReference type="NCBI Taxonomy" id="175792"/>
    <lineage>
        <taxon>Eukaryota</taxon>
        <taxon>Metazoa</taxon>
        <taxon>Chordata</taxon>
        <taxon>Craniata</taxon>
        <taxon>Vertebrata</taxon>
        <taxon>Euteleostomi</taxon>
        <taxon>Actinopterygii</taxon>
        <taxon>Neopterygii</taxon>
        <taxon>Teleostei</taxon>
        <taxon>Ostariophysi</taxon>
        <taxon>Siluriformes</taxon>
        <taxon>Bagridae</taxon>
        <taxon>Tachysurus</taxon>
    </lineage>
</organism>
<evidence type="ECO:0000313" key="6">
    <source>
        <dbReference type="EMBL" id="KAK2864741.1"/>
    </source>
</evidence>
<evidence type="ECO:0000256" key="1">
    <source>
        <dbReference type="ARBA" id="ARBA00023157"/>
    </source>
</evidence>
<dbReference type="InterPro" id="IPR003599">
    <property type="entry name" value="Ig_sub"/>
</dbReference>
<feature type="transmembrane region" description="Helical" evidence="3">
    <location>
        <begin position="242"/>
        <end position="265"/>
    </location>
</feature>
<dbReference type="EMBL" id="JAVHJS010000003">
    <property type="protein sequence ID" value="KAK2864741.1"/>
    <property type="molecule type" value="Genomic_DNA"/>
</dbReference>
<keyword evidence="1" id="KW-1015">Disulfide bond</keyword>
<gene>
    <name evidence="6" type="ORF">Q7C36_003895</name>
</gene>
<dbReference type="InterPro" id="IPR007110">
    <property type="entry name" value="Ig-like_dom"/>
</dbReference>
<dbReference type="InterPro" id="IPR013106">
    <property type="entry name" value="Ig_V-set"/>
</dbReference>
<comment type="caution">
    <text evidence="6">The sequence shown here is derived from an EMBL/GenBank/DDBJ whole genome shotgun (WGS) entry which is preliminary data.</text>
</comment>
<evidence type="ECO:0000256" key="3">
    <source>
        <dbReference type="SAM" id="Phobius"/>
    </source>
</evidence>
<evidence type="ECO:0000313" key="7">
    <source>
        <dbReference type="Proteomes" id="UP001187315"/>
    </source>
</evidence>
<sequence>MLEIRESGRFSMVARLLLLCCVSTLRTSLSSVVHQSPESISVSVGDSFKLKCTRDLPISYCFSSISWYKVNPRSGKLDDISKDNKDQEEDDNLSCTKTIFNARVQDSGTYYCASMHDKLLFIGTGTRVVVTDKGPVKLSVVLYTPVDVEVDAPSVLLQCVVMDVVPSQVKVSWLVDEDKRTGWTDSGWTGHDNAASEYTRAQIRVPVEEWSDTNIQCVVMYTNQTVYRTVPPRTGHSDSCAWLLYGGCAVAVFTIAVAITVALCLRKEKRTFPIKRRGVGVDVQRKHRAEGKQETLRNHLQKSPMEVEYSSLNHEIFKRPPAAPPPLELD</sequence>
<protein>
    <recommendedName>
        <fullName evidence="5">Ig-like domain-containing protein</fullName>
    </recommendedName>
</protein>
<dbReference type="InterPro" id="IPR013783">
    <property type="entry name" value="Ig-like_fold"/>
</dbReference>
<evidence type="ECO:0000256" key="2">
    <source>
        <dbReference type="ARBA" id="ARBA00023180"/>
    </source>
</evidence>
<dbReference type="Pfam" id="PF07686">
    <property type="entry name" value="V-set"/>
    <property type="match status" value="1"/>
</dbReference>
<dbReference type="Pfam" id="PF07654">
    <property type="entry name" value="C1-set"/>
    <property type="match status" value="1"/>
</dbReference>
<feature type="signal peptide" evidence="4">
    <location>
        <begin position="1"/>
        <end position="30"/>
    </location>
</feature>
<keyword evidence="3" id="KW-0812">Transmembrane</keyword>
<dbReference type="InterPro" id="IPR003597">
    <property type="entry name" value="Ig_C1-set"/>
</dbReference>
<keyword evidence="7" id="KW-1185">Reference proteome</keyword>
<reference evidence="6" key="1">
    <citation type="submission" date="2023-08" db="EMBL/GenBank/DDBJ databases">
        <title>Pelteobagrus vachellii genome.</title>
        <authorList>
            <person name="Liu H."/>
        </authorList>
    </citation>
    <scope>NUCLEOTIDE SEQUENCE</scope>
    <source>
        <strain evidence="6">PRFRI_2022a</strain>
        <tissue evidence="6">Muscle</tissue>
    </source>
</reference>
<dbReference type="PROSITE" id="PS50835">
    <property type="entry name" value="IG_LIKE"/>
    <property type="match status" value="1"/>
</dbReference>
<accession>A0AA88NSN7</accession>
<feature type="chain" id="PRO_5041685193" description="Ig-like domain-containing protein" evidence="4">
    <location>
        <begin position="31"/>
        <end position="330"/>
    </location>
</feature>
<dbReference type="SUPFAM" id="SSF48726">
    <property type="entry name" value="Immunoglobulin"/>
    <property type="match status" value="2"/>
</dbReference>
<dbReference type="Proteomes" id="UP001187315">
    <property type="component" value="Unassembled WGS sequence"/>
</dbReference>
<dbReference type="Gene3D" id="2.60.40.10">
    <property type="entry name" value="Immunoglobulins"/>
    <property type="match status" value="2"/>
</dbReference>
<keyword evidence="3" id="KW-0472">Membrane</keyword>
<feature type="domain" description="Ig-like" evidence="5">
    <location>
        <begin position="31"/>
        <end position="131"/>
    </location>
</feature>
<evidence type="ECO:0000256" key="4">
    <source>
        <dbReference type="SAM" id="SignalP"/>
    </source>
</evidence>
<evidence type="ECO:0000259" key="5">
    <source>
        <dbReference type="PROSITE" id="PS50835"/>
    </source>
</evidence>
<dbReference type="CDD" id="cd00099">
    <property type="entry name" value="IgV"/>
    <property type="match status" value="1"/>
</dbReference>
<keyword evidence="2" id="KW-0325">Glycoprotein</keyword>
<dbReference type="InterPro" id="IPR051755">
    <property type="entry name" value="Ig-like_CS_Receptor"/>
</dbReference>
<dbReference type="PANTHER" id="PTHR19971">
    <property type="entry name" value="SIGNAL-REGULATORY PROTEIN BETA"/>
    <property type="match status" value="1"/>
</dbReference>
<keyword evidence="4" id="KW-0732">Signal</keyword>
<dbReference type="InterPro" id="IPR036179">
    <property type="entry name" value="Ig-like_dom_sf"/>
</dbReference>